<keyword evidence="5 10" id="KW-0479">Metal-binding</keyword>
<dbReference type="SUPFAM" id="SSF48113">
    <property type="entry name" value="Heme-dependent peroxidases"/>
    <property type="match status" value="1"/>
</dbReference>
<keyword evidence="9" id="KW-0376">Hydrogen peroxide</keyword>
<keyword evidence="14" id="KW-1185">Reference proteome</keyword>
<dbReference type="GO" id="GO:0046872">
    <property type="term" value="F:metal ion binding"/>
    <property type="evidence" value="ECO:0007669"/>
    <property type="project" value="UniProtKB-KW"/>
</dbReference>
<dbReference type="Gene3D" id="1.10.420.10">
    <property type="entry name" value="Peroxidase, domain 2"/>
    <property type="match status" value="1"/>
</dbReference>
<comment type="similarity">
    <text evidence="11">Belongs to the peroxidase family.</text>
</comment>
<evidence type="ECO:0000256" key="11">
    <source>
        <dbReference type="RuleBase" id="RU004241"/>
    </source>
</evidence>
<feature type="binding site" evidence="10">
    <location>
        <position position="28"/>
    </location>
    <ligand>
        <name>Ca(2+)</name>
        <dbReference type="ChEBI" id="CHEBI:29108"/>
        <label>2</label>
    </ligand>
</feature>
<evidence type="ECO:0000256" key="9">
    <source>
        <dbReference type="ARBA" id="ARBA00023324"/>
    </source>
</evidence>
<dbReference type="GO" id="GO:0006979">
    <property type="term" value="P:response to oxidative stress"/>
    <property type="evidence" value="ECO:0007669"/>
    <property type="project" value="InterPro"/>
</dbReference>
<evidence type="ECO:0000256" key="6">
    <source>
        <dbReference type="ARBA" id="ARBA00022837"/>
    </source>
</evidence>
<dbReference type="GO" id="GO:0140825">
    <property type="term" value="F:lactoperoxidase activity"/>
    <property type="evidence" value="ECO:0007669"/>
    <property type="project" value="UniProtKB-EC"/>
</dbReference>
<organism evidence="13 14">
    <name type="scientific">Canna indica</name>
    <name type="common">Indian-shot</name>
    <dbReference type="NCBI Taxonomy" id="4628"/>
    <lineage>
        <taxon>Eukaryota</taxon>
        <taxon>Viridiplantae</taxon>
        <taxon>Streptophyta</taxon>
        <taxon>Embryophyta</taxon>
        <taxon>Tracheophyta</taxon>
        <taxon>Spermatophyta</taxon>
        <taxon>Magnoliopsida</taxon>
        <taxon>Liliopsida</taxon>
        <taxon>Zingiberales</taxon>
        <taxon>Cannaceae</taxon>
        <taxon>Canna</taxon>
    </lineage>
</organism>
<gene>
    <name evidence="13" type="ORF">Cni_G18146</name>
</gene>
<keyword evidence="6 10" id="KW-0106">Calcium</keyword>
<accession>A0AAQ3KIB2</accession>
<keyword evidence="4" id="KW-0349">Heme</keyword>
<dbReference type="PROSITE" id="PS50873">
    <property type="entry name" value="PEROXIDASE_4"/>
    <property type="match status" value="1"/>
</dbReference>
<keyword evidence="3 13" id="KW-0575">Peroxidase</keyword>
<evidence type="ECO:0000256" key="7">
    <source>
        <dbReference type="ARBA" id="ARBA00023002"/>
    </source>
</evidence>
<evidence type="ECO:0000256" key="1">
    <source>
        <dbReference type="ARBA" id="ARBA00000189"/>
    </source>
</evidence>
<evidence type="ECO:0000256" key="2">
    <source>
        <dbReference type="ARBA" id="ARBA00001970"/>
    </source>
</evidence>
<sequence>MLSKYVCILVREQNCPQGSTLNSLDPTTSGIFDKNYFTNLQTNEGLLQYDQELLSASEAAHHDCPHCQ</sequence>
<dbReference type="EMBL" id="CP136894">
    <property type="protein sequence ID" value="WOL09393.1"/>
    <property type="molecule type" value="Genomic_DNA"/>
</dbReference>
<evidence type="ECO:0000256" key="8">
    <source>
        <dbReference type="ARBA" id="ARBA00023004"/>
    </source>
</evidence>
<comment type="cofactor">
    <cofactor evidence="10">
        <name>Ca(2+)</name>
        <dbReference type="ChEBI" id="CHEBI:29108"/>
    </cofactor>
    <text evidence="10">Binds 2 calcium ions per subunit.</text>
</comment>
<reference evidence="13 14" key="1">
    <citation type="submission" date="2023-10" db="EMBL/GenBank/DDBJ databases">
        <title>Chromosome-scale genome assembly provides insights into flower coloration mechanisms of Canna indica.</title>
        <authorList>
            <person name="Li C."/>
        </authorList>
    </citation>
    <scope>NUCLEOTIDE SEQUENCE [LARGE SCALE GENOMIC DNA]</scope>
    <source>
        <tissue evidence="13">Flower</tissue>
    </source>
</reference>
<feature type="binding site" evidence="10">
    <location>
        <position position="33"/>
    </location>
    <ligand>
        <name>Ca(2+)</name>
        <dbReference type="ChEBI" id="CHEBI:29108"/>
        <label>2</label>
    </ligand>
</feature>
<feature type="domain" description="Plant heme peroxidase family profile" evidence="12">
    <location>
        <begin position="1"/>
        <end position="68"/>
    </location>
</feature>
<dbReference type="GO" id="GO:0020037">
    <property type="term" value="F:heme binding"/>
    <property type="evidence" value="ECO:0007669"/>
    <property type="project" value="InterPro"/>
</dbReference>
<dbReference type="InterPro" id="IPR002016">
    <property type="entry name" value="Haem_peroxidase"/>
</dbReference>
<dbReference type="PRINTS" id="PR00461">
    <property type="entry name" value="PLPEROXIDASE"/>
</dbReference>
<evidence type="ECO:0000313" key="14">
    <source>
        <dbReference type="Proteomes" id="UP001327560"/>
    </source>
</evidence>
<evidence type="ECO:0000313" key="13">
    <source>
        <dbReference type="EMBL" id="WOL09393.1"/>
    </source>
</evidence>
<dbReference type="InterPro" id="IPR000823">
    <property type="entry name" value="Peroxidase_pln"/>
</dbReference>
<dbReference type="AlphaFoldDB" id="A0AAQ3KIB2"/>
<dbReference type="GO" id="GO:0042744">
    <property type="term" value="P:hydrogen peroxide catabolic process"/>
    <property type="evidence" value="ECO:0007669"/>
    <property type="project" value="UniProtKB-KW"/>
</dbReference>
<keyword evidence="7" id="KW-0560">Oxidoreductase</keyword>
<evidence type="ECO:0000256" key="3">
    <source>
        <dbReference type="ARBA" id="ARBA00022559"/>
    </source>
</evidence>
<evidence type="ECO:0000256" key="10">
    <source>
        <dbReference type="PIRSR" id="PIRSR600823-3"/>
    </source>
</evidence>
<protein>
    <submittedName>
        <fullName evidence="13">Peroxidase 15</fullName>
    </submittedName>
</protein>
<dbReference type="InterPro" id="IPR010255">
    <property type="entry name" value="Haem_peroxidase_sf"/>
</dbReference>
<evidence type="ECO:0000259" key="12">
    <source>
        <dbReference type="PROSITE" id="PS50873"/>
    </source>
</evidence>
<comment type="cofactor">
    <cofactor evidence="2">
        <name>heme b</name>
        <dbReference type="ChEBI" id="CHEBI:60344"/>
    </cofactor>
</comment>
<proteinExistence type="inferred from homology"/>
<comment type="catalytic activity">
    <reaction evidence="1">
        <text>2 a phenolic donor + H2O2 = 2 a phenolic radical donor + 2 H2O</text>
        <dbReference type="Rhea" id="RHEA:56136"/>
        <dbReference type="ChEBI" id="CHEBI:15377"/>
        <dbReference type="ChEBI" id="CHEBI:16240"/>
        <dbReference type="ChEBI" id="CHEBI:139520"/>
        <dbReference type="ChEBI" id="CHEBI:139521"/>
        <dbReference type="EC" id="1.11.1.7"/>
    </reaction>
</comment>
<dbReference type="Proteomes" id="UP001327560">
    <property type="component" value="Chromosome 5"/>
</dbReference>
<keyword evidence="8" id="KW-0408">Iron</keyword>
<dbReference type="Pfam" id="PF00141">
    <property type="entry name" value="peroxidase"/>
    <property type="match status" value="1"/>
</dbReference>
<evidence type="ECO:0000256" key="5">
    <source>
        <dbReference type="ARBA" id="ARBA00022723"/>
    </source>
</evidence>
<name>A0AAQ3KIB2_9LILI</name>
<evidence type="ECO:0000256" key="4">
    <source>
        <dbReference type="ARBA" id="ARBA00022617"/>
    </source>
</evidence>
<feature type="binding site" evidence="10">
    <location>
        <position position="25"/>
    </location>
    <ligand>
        <name>Ca(2+)</name>
        <dbReference type="ChEBI" id="CHEBI:29108"/>
        <label>2</label>
    </ligand>
</feature>